<dbReference type="AlphaFoldDB" id="A0A2M7IJC2"/>
<reference evidence="2" key="1">
    <citation type="submission" date="2017-09" db="EMBL/GenBank/DDBJ databases">
        <title>Depth-based differentiation of microbial function through sediment-hosted aquifers and enrichment of novel symbionts in the deep terrestrial subsurface.</title>
        <authorList>
            <person name="Probst A.J."/>
            <person name="Ladd B."/>
            <person name="Jarett J.K."/>
            <person name="Geller-Mcgrath D.E."/>
            <person name="Sieber C.M.K."/>
            <person name="Emerson J.B."/>
            <person name="Anantharaman K."/>
            <person name="Thomas B.C."/>
            <person name="Malmstrom R."/>
            <person name="Stieglmeier M."/>
            <person name="Klingl A."/>
            <person name="Woyke T."/>
            <person name="Ryan C.M."/>
            <person name="Banfield J.F."/>
        </authorList>
    </citation>
    <scope>NUCLEOTIDE SEQUENCE [LARGE SCALE GENOMIC DNA]</scope>
</reference>
<evidence type="ECO:0000313" key="2">
    <source>
        <dbReference type="Proteomes" id="UP000229561"/>
    </source>
</evidence>
<feature type="non-terminal residue" evidence="1">
    <location>
        <position position="1"/>
    </location>
</feature>
<proteinExistence type="predicted"/>
<protein>
    <submittedName>
        <fullName evidence="1">Uncharacterized protein</fullName>
    </submittedName>
</protein>
<evidence type="ECO:0000313" key="1">
    <source>
        <dbReference type="EMBL" id="PIW76558.1"/>
    </source>
</evidence>
<comment type="caution">
    <text evidence="1">The sequence shown here is derived from an EMBL/GenBank/DDBJ whole genome shotgun (WGS) entry which is preliminary data.</text>
</comment>
<dbReference type="Proteomes" id="UP000229561">
    <property type="component" value="Unassembled WGS sequence"/>
</dbReference>
<sequence length="59" mass="6748">LTEDRQMKMLVDLAFQQGIDKAVQAAKATGDAYLIDKFHDTLVDELRQQLIEKGKLKEE</sequence>
<organism evidence="1 2">
    <name type="scientific">Candidatus Portnoybacteria bacterium CG_4_8_14_3_um_filter_40_10</name>
    <dbReference type="NCBI Taxonomy" id="1974801"/>
    <lineage>
        <taxon>Bacteria</taxon>
        <taxon>Candidatus Portnoyibacteriota</taxon>
    </lineage>
</organism>
<accession>A0A2M7IJC2</accession>
<name>A0A2M7IJC2_9BACT</name>
<gene>
    <name evidence="1" type="ORF">CO001_00715</name>
</gene>
<dbReference type="EMBL" id="PFGY01000022">
    <property type="protein sequence ID" value="PIW76558.1"/>
    <property type="molecule type" value="Genomic_DNA"/>
</dbReference>